<evidence type="ECO:0000313" key="1">
    <source>
        <dbReference type="EMBL" id="AIF09172.1"/>
    </source>
</evidence>
<sequence>MEIKNNPKTDQSFLLVDSTSELSKINKLKNSFNKIISFDLESDRLLTDNSINHEISENFMPDEELKLIDSACINFCQWYNENNGDKLLSYEGINLGSLFRAEFNNFLIPFLKNFIILVKIVKNFPDVTFLCSSTIYQILNKLTKKCAIFRGKIA</sequence>
<name>A0A075H3T9_9ARCH</name>
<accession>A0A075H3T9</accession>
<proteinExistence type="predicted"/>
<organism evidence="1">
    <name type="scientific">uncultured marine thaumarchaeote KM3_35_D03</name>
    <dbReference type="NCBI Taxonomy" id="1456132"/>
    <lineage>
        <taxon>Archaea</taxon>
        <taxon>Nitrososphaerota</taxon>
        <taxon>environmental samples</taxon>
    </lineage>
</organism>
<dbReference type="AlphaFoldDB" id="A0A075H3T9"/>
<dbReference type="EMBL" id="KF900854">
    <property type="protein sequence ID" value="AIF09172.1"/>
    <property type="molecule type" value="Genomic_DNA"/>
</dbReference>
<reference evidence="1" key="1">
    <citation type="journal article" date="2014" name="Genome Biol. Evol.">
        <title>Pangenome evidence for extensive interdomain horizontal transfer affecting lineage core and shell genes in uncultured planktonic thaumarchaeota and euryarchaeota.</title>
        <authorList>
            <person name="Deschamps P."/>
            <person name="Zivanovic Y."/>
            <person name="Moreira D."/>
            <person name="Rodriguez-Valera F."/>
            <person name="Lopez-Garcia P."/>
        </authorList>
    </citation>
    <scope>NUCLEOTIDE SEQUENCE</scope>
</reference>
<protein>
    <submittedName>
        <fullName evidence="1">Uncharacterized protein</fullName>
    </submittedName>
</protein>